<dbReference type="InterPro" id="IPR002156">
    <property type="entry name" value="RNaseH_domain"/>
</dbReference>
<dbReference type="EMBL" id="JAIVGD010000015">
    <property type="protein sequence ID" value="KAH0758419.1"/>
    <property type="molecule type" value="Genomic_DNA"/>
</dbReference>
<dbReference type="Proteomes" id="UP000826656">
    <property type="component" value="Unassembled WGS sequence"/>
</dbReference>
<reference evidence="2 3" key="1">
    <citation type="journal article" date="2021" name="bioRxiv">
        <title>Chromosome-scale and haplotype-resolved genome assembly of a tetraploid potato cultivar.</title>
        <authorList>
            <person name="Sun H."/>
            <person name="Jiao W.-B."/>
            <person name="Krause K."/>
            <person name="Campoy J.A."/>
            <person name="Goel M."/>
            <person name="Folz-Donahue K."/>
            <person name="Kukat C."/>
            <person name="Huettel B."/>
            <person name="Schneeberger K."/>
        </authorList>
    </citation>
    <scope>NUCLEOTIDE SEQUENCE [LARGE SCALE GENOMIC DNA]</scope>
    <source>
        <strain evidence="2">SolTubOtavaFocal</strain>
        <tissue evidence="2">Leaves</tissue>
    </source>
</reference>
<proteinExistence type="predicted"/>
<evidence type="ECO:0000313" key="3">
    <source>
        <dbReference type="Proteomes" id="UP000826656"/>
    </source>
</evidence>
<dbReference type="Pfam" id="PF13456">
    <property type="entry name" value="RVT_3"/>
    <property type="match status" value="1"/>
</dbReference>
<name>A0ABQ7V2Z3_SOLTU</name>
<gene>
    <name evidence="2" type="ORF">KY290_021912</name>
</gene>
<evidence type="ECO:0000313" key="2">
    <source>
        <dbReference type="EMBL" id="KAH0758419.1"/>
    </source>
</evidence>
<feature type="domain" description="RNase H type-1" evidence="1">
    <location>
        <begin position="11"/>
        <end position="52"/>
    </location>
</feature>
<protein>
    <recommendedName>
        <fullName evidence="1">RNase H type-1 domain-containing protein</fullName>
    </recommendedName>
</protein>
<sequence length="72" mass="8087">MPKKKSKVTFKPTDHSLLLIEATSSILHLASIKFEHCYREANQLADGLTKMAMNSQTRNIYLSAQQLPQAAK</sequence>
<comment type="caution">
    <text evidence="2">The sequence shown here is derived from an EMBL/GenBank/DDBJ whole genome shotgun (WGS) entry which is preliminary data.</text>
</comment>
<keyword evidence="3" id="KW-1185">Reference proteome</keyword>
<evidence type="ECO:0000259" key="1">
    <source>
        <dbReference type="Pfam" id="PF13456"/>
    </source>
</evidence>
<accession>A0ABQ7V2Z3</accession>
<organism evidence="2 3">
    <name type="scientific">Solanum tuberosum</name>
    <name type="common">Potato</name>
    <dbReference type="NCBI Taxonomy" id="4113"/>
    <lineage>
        <taxon>Eukaryota</taxon>
        <taxon>Viridiplantae</taxon>
        <taxon>Streptophyta</taxon>
        <taxon>Embryophyta</taxon>
        <taxon>Tracheophyta</taxon>
        <taxon>Spermatophyta</taxon>
        <taxon>Magnoliopsida</taxon>
        <taxon>eudicotyledons</taxon>
        <taxon>Gunneridae</taxon>
        <taxon>Pentapetalae</taxon>
        <taxon>asterids</taxon>
        <taxon>lamiids</taxon>
        <taxon>Solanales</taxon>
        <taxon>Solanaceae</taxon>
        <taxon>Solanoideae</taxon>
        <taxon>Solaneae</taxon>
        <taxon>Solanum</taxon>
    </lineage>
</organism>